<name>A0A316UF50_9BASI</name>
<dbReference type="RefSeq" id="XP_025351032.1">
    <property type="nucleotide sequence ID" value="XM_025493978.1"/>
</dbReference>
<protein>
    <submittedName>
        <fullName evidence="2">Uncharacterized protein</fullName>
    </submittedName>
</protein>
<evidence type="ECO:0000313" key="2">
    <source>
        <dbReference type="EMBL" id="PWN23872.1"/>
    </source>
</evidence>
<dbReference type="Proteomes" id="UP000245942">
    <property type="component" value="Unassembled WGS sequence"/>
</dbReference>
<keyword evidence="3" id="KW-1185">Reference proteome</keyword>
<sequence>MSSYSHSETGSGDERPSSRGSWDSFASDEYVGSADYRRDNLRAKAIFVHGMQHTQCPPRIRAFIDLLTRNLDIEAIRAVDVEAVSALVICPQRDTAAALASQVRKYRYENKAEWMKFHELIFAALAHPSIARCEKQTFDVELGPSSDRVRYLAPPKPDLVFGLACPDYLHRAPSSCLDHLFLVAIRERGIQAFPVVSKNYTGPAFPCVLFEAATNFDRLMTAENRAAHGAAKALALMQSLRESYYHTVGTHISAPLPMVVICSQGDVYEVFIAFVLQKEEVTVSTHPYAAFLDIPYSKPGVHLVKIWLGNVDSTKMVYQLQLLLQRLLHWILQVWRPTIMSMLETIKASMSHSESLSNAFRASSTPSGHPKTFNYRRDNLTSASIYIHVLQERQLPFEIRAFVHAISHDIETDALAAAHAPTLPWRDSVVALAGQVAQYTLEHESTWMEFNRRVFSILENELLKRCQDIQFNVQVGPTAHRRHTLATPTPDLAFGLPTTREDESRGGLARDFLLCIPERFGIRPFPSTSPNTPDLVFPCIIFEAKSELGSIYEAQN</sequence>
<feature type="compositionally biased region" description="Polar residues" evidence="1">
    <location>
        <begin position="1"/>
        <end position="10"/>
    </location>
</feature>
<reference evidence="2 3" key="1">
    <citation type="journal article" date="2018" name="Mol. Biol. Evol.">
        <title>Broad Genomic Sampling Reveals a Smut Pathogenic Ancestry of the Fungal Clade Ustilaginomycotina.</title>
        <authorList>
            <person name="Kijpornyongpan T."/>
            <person name="Mondo S.J."/>
            <person name="Barry K."/>
            <person name="Sandor L."/>
            <person name="Lee J."/>
            <person name="Lipzen A."/>
            <person name="Pangilinan J."/>
            <person name="LaButti K."/>
            <person name="Hainaut M."/>
            <person name="Henrissat B."/>
            <person name="Grigoriev I.V."/>
            <person name="Spatafora J.W."/>
            <person name="Aime M.C."/>
        </authorList>
    </citation>
    <scope>NUCLEOTIDE SEQUENCE [LARGE SCALE GENOMIC DNA]</scope>
    <source>
        <strain evidence="2 3">MCA 4718</strain>
    </source>
</reference>
<evidence type="ECO:0000256" key="1">
    <source>
        <dbReference type="SAM" id="MobiDB-lite"/>
    </source>
</evidence>
<dbReference type="EMBL" id="KZ819321">
    <property type="protein sequence ID" value="PWN23872.1"/>
    <property type="molecule type" value="Genomic_DNA"/>
</dbReference>
<proteinExistence type="predicted"/>
<gene>
    <name evidence="2" type="ORF">BCV69DRAFT_296181</name>
</gene>
<dbReference type="AlphaFoldDB" id="A0A316UF50"/>
<evidence type="ECO:0000313" key="3">
    <source>
        <dbReference type="Proteomes" id="UP000245942"/>
    </source>
</evidence>
<accession>A0A316UF50</accession>
<feature type="region of interest" description="Disordered" evidence="1">
    <location>
        <begin position="1"/>
        <end position="22"/>
    </location>
</feature>
<organism evidence="2 3">
    <name type="scientific">Pseudomicrostroma glucosiphilum</name>
    <dbReference type="NCBI Taxonomy" id="1684307"/>
    <lineage>
        <taxon>Eukaryota</taxon>
        <taxon>Fungi</taxon>
        <taxon>Dikarya</taxon>
        <taxon>Basidiomycota</taxon>
        <taxon>Ustilaginomycotina</taxon>
        <taxon>Exobasidiomycetes</taxon>
        <taxon>Microstromatales</taxon>
        <taxon>Microstromatales incertae sedis</taxon>
        <taxon>Pseudomicrostroma</taxon>
    </lineage>
</organism>
<dbReference type="GeneID" id="37015712"/>